<comment type="caution">
    <text evidence="2">The sequence shown here is derived from an EMBL/GenBank/DDBJ whole genome shotgun (WGS) entry which is preliminary data.</text>
</comment>
<keyword evidence="1" id="KW-0732">Signal</keyword>
<dbReference type="AlphaFoldDB" id="A0A5B6TB06"/>
<protein>
    <submittedName>
        <fullName evidence="2">Uncharacterized protein</fullName>
    </submittedName>
</protein>
<evidence type="ECO:0000256" key="1">
    <source>
        <dbReference type="SAM" id="SignalP"/>
    </source>
</evidence>
<reference evidence="2 3" key="1">
    <citation type="submission" date="2019-07" db="EMBL/GenBank/DDBJ databases">
        <title>Rufibacter sp. nov., isolated from lake sediment.</title>
        <authorList>
            <person name="Qu J.-H."/>
        </authorList>
    </citation>
    <scope>NUCLEOTIDE SEQUENCE [LARGE SCALE GENOMIC DNA]</scope>
    <source>
        <strain evidence="2 3">NBS58-1</strain>
    </source>
</reference>
<evidence type="ECO:0000313" key="2">
    <source>
        <dbReference type="EMBL" id="KAA3436184.1"/>
    </source>
</evidence>
<feature type="chain" id="PRO_5023089822" evidence="1">
    <location>
        <begin position="22"/>
        <end position="180"/>
    </location>
</feature>
<dbReference type="Proteomes" id="UP000324133">
    <property type="component" value="Unassembled WGS sequence"/>
</dbReference>
<dbReference type="RefSeq" id="WP_149092143.1">
    <property type="nucleotide sequence ID" value="NZ_VKKY01000003.1"/>
</dbReference>
<proteinExistence type="predicted"/>
<organism evidence="2 3">
    <name type="scientific">Rufibacter hautae</name>
    <dbReference type="NCBI Taxonomy" id="2595005"/>
    <lineage>
        <taxon>Bacteria</taxon>
        <taxon>Pseudomonadati</taxon>
        <taxon>Bacteroidota</taxon>
        <taxon>Cytophagia</taxon>
        <taxon>Cytophagales</taxon>
        <taxon>Hymenobacteraceae</taxon>
        <taxon>Rufibacter</taxon>
    </lineage>
</organism>
<keyword evidence="3" id="KW-1185">Reference proteome</keyword>
<gene>
    <name evidence="2" type="ORF">FOA19_17425</name>
</gene>
<name>A0A5B6TB06_9BACT</name>
<dbReference type="OrthoDB" id="893539at2"/>
<evidence type="ECO:0000313" key="3">
    <source>
        <dbReference type="Proteomes" id="UP000324133"/>
    </source>
</evidence>
<sequence>MAKYLLLGFFLLLGFISTCQAQTGDSLKTQNGAHRYLLLSKTGTLSRFRIYPGETITFKRFKDEGLRTQTLLDVRGNSFYIEGLEVPLKDVEKIRLRNHTGGRKVANFAGLFLKTAGTIFTLVGAVNTLTNLNDKADRQDGLQTMGSAVLLYAAGEGLHVLRKGTYTLNEKWTLKVMEMY</sequence>
<feature type="signal peptide" evidence="1">
    <location>
        <begin position="1"/>
        <end position="21"/>
    </location>
</feature>
<dbReference type="EMBL" id="VKKY01000003">
    <property type="protein sequence ID" value="KAA3436184.1"/>
    <property type="molecule type" value="Genomic_DNA"/>
</dbReference>
<accession>A0A5B6TB06</accession>